<feature type="domain" description="Homing endonuclease LAGLIDADG" evidence="1">
    <location>
        <begin position="31"/>
        <end position="193"/>
    </location>
</feature>
<evidence type="ECO:0000313" key="3">
    <source>
        <dbReference type="Proteomes" id="UP000178197"/>
    </source>
</evidence>
<dbReference type="InterPro" id="IPR027434">
    <property type="entry name" value="Homing_endonucl"/>
</dbReference>
<dbReference type="AlphaFoldDB" id="A0A1F8FJU9"/>
<comment type="caution">
    <text evidence="2">The sequence shown here is derived from an EMBL/GenBank/DDBJ whole genome shotgun (WGS) entry which is preliminary data.</text>
</comment>
<dbReference type="EMBL" id="MGJT01000011">
    <property type="protein sequence ID" value="OGN12858.1"/>
    <property type="molecule type" value="Genomic_DNA"/>
</dbReference>
<dbReference type="GO" id="GO:0048564">
    <property type="term" value="P:photosystem I assembly"/>
    <property type="evidence" value="ECO:0007669"/>
    <property type="project" value="TreeGrafter"/>
</dbReference>
<proteinExistence type="predicted"/>
<name>A0A1F8FJU9_9BACT</name>
<dbReference type="GO" id="GO:0000373">
    <property type="term" value="P:Group II intron splicing"/>
    <property type="evidence" value="ECO:0007669"/>
    <property type="project" value="TreeGrafter"/>
</dbReference>
<dbReference type="InterPro" id="IPR052500">
    <property type="entry name" value="Chloro/Mito_RNA_Process"/>
</dbReference>
<evidence type="ECO:0000259" key="1">
    <source>
        <dbReference type="Pfam" id="PF03161"/>
    </source>
</evidence>
<organism evidence="2 3">
    <name type="scientific">Candidatus Yanofskybacteria bacterium RIFCSPHIGHO2_02_FULL_43_15c</name>
    <dbReference type="NCBI Taxonomy" id="1802679"/>
    <lineage>
        <taxon>Bacteria</taxon>
        <taxon>Candidatus Yanofskyibacteriota</taxon>
    </lineage>
</organism>
<dbReference type="Gene3D" id="3.10.28.10">
    <property type="entry name" value="Homing endonucleases"/>
    <property type="match status" value="2"/>
</dbReference>
<dbReference type="Proteomes" id="UP000178197">
    <property type="component" value="Unassembled WGS sequence"/>
</dbReference>
<dbReference type="SUPFAM" id="SSF55608">
    <property type="entry name" value="Homing endonucleases"/>
    <property type="match status" value="1"/>
</dbReference>
<accession>A0A1F8FJU9</accession>
<gene>
    <name evidence="2" type="ORF">A3C71_00995</name>
</gene>
<reference evidence="2 3" key="1">
    <citation type="journal article" date="2016" name="Nat. Commun.">
        <title>Thousands of microbial genomes shed light on interconnected biogeochemical processes in an aquifer system.</title>
        <authorList>
            <person name="Anantharaman K."/>
            <person name="Brown C.T."/>
            <person name="Hug L.A."/>
            <person name="Sharon I."/>
            <person name="Castelle C.J."/>
            <person name="Probst A.J."/>
            <person name="Thomas B.C."/>
            <person name="Singh A."/>
            <person name="Wilkins M.J."/>
            <person name="Karaoz U."/>
            <person name="Brodie E.L."/>
            <person name="Williams K.H."/>
            <person name="Hubbard S.S."/>
            <person name="Banfield J.F."/>
        </authorList>
    </citation>
    <scope>NUCLEOTIDE SEQUENCE [LARGE SCALE GENOMIC DNA]</scope>
</reference>
<dbReference type="PANTHER" id="PTHR47539">
    <property type="entry name" value="PENTATRICOPEPTIDE REPEAT-CONTAINING PROTEIN OTP51, CHLOROPLASTIC"/>
    <property type="match status" value="1"/>
</dbReference>
<dbReference type="InterPro" id="IPR004860">
    <property type="entry name" value="LAGLIDADG_dom"/>
</dbReference>
<protein>
    <recommendedName>
        <fullName evidence="1">Homing endonuclease LAGLIDADG domain-containing protein</fullName>
    </recommendedName>
</protein>
<sequence>MVIPREAQKITNSNELRNFRKTLALSEIQKDVLIGTLLGDGTLDGNRNYRLVISHSIKQRDYVNWKYEVFKNWTLSKPNYNPVNNSFRFRTVSHPKLTLLGELFYKDRIKIIPVSISKLLNPLVLAVWYMDDGNIRRQNNKIYGYYLNTQSFTKSENLILSQVLKDKFGLESYVLKNKNGYRLYFGSKSKEIFPKIIAKHILPSLQYKIR</sequence>
<dbReference type="GO" id="GO:0045292">
    <property type="term" value="P:mRNA cis splicing, via spliceosome"/>
    <property type="evidence" value="ECO:0007669"/>
    <property type="project" value="TreeGrafter"/>
</dbReference>
<dbReference type="PANTHER" id="PTHR47539:SF1">
    <property type="entry name" value="PENTATRICOPEPTIDE REPEAT-CONTAINING PROTEIN OTP51, CHLOROPLASTIC"/>
    <property type="match status" value="1"/>
</dbReference>
<dbReference type="Pfam" id="PF03161">
    <property type="entry name" value="LAGLIDADG_2"/>
    <property type="match status" value="1"/>
</dbReference>
<dbReference type="GO" id="GO:0004519">
    <property type="term" value="F:endonuclease activity"/>
    <property type="evidence" value="ECO:0007669"/>
    <property type="project" value="InterPro"/>
</dbReference>
<evidence type="ECO:0000313" key="2">
    <source>
        <dbReference type="EMBL" id="OGN12858.1"/>
    </source>
</evidence>